<gene>
    <name evidence="1" type="ORF">SAMN05421505_101358</name>
</gene>
<feature type="non-terminal residue" evidence="1">
    <location>
        <position position="1"/>
    </location>
</feature>
<dbReference type="GO" id="GO:0005975">
    <property type="term" value="P:carbohydrate metabolic process"/>
    <property type="evidence" value="ECO:0007669"/>
    <property type="project" value="UniProtKB-ARBA"/>
</dbReference>
<dbReference type="RefSeq" id="WP_176955213.1">
    <property type="nucleotide sequence ID" value="NZ_FNCN01000001.1"/>
</dbReference>
<dbReference type="InterPro" id="IPR013783">
    <property type="entry name" value="Ig-like_fold"/>
</dbReference>
<reference evidence="1 2" key="1">
    <citation type="submission" date="2016-10" db="EMBL/GenBank/DDBJ databases">
        <authorList>
            <person name="de Groot N.N."/>
        </authorList>
    </citation>
    <scope>NUCLEOTIDE SEQUENCE [LARGE SCALE GENOMIC DNA]</scope>
    <source>
        <strain evidence="1 2">CPCC 201354</strain>
    </source>
</reference>
<dbReference type="EMBL" id="FNCN01000001">
    <property type="protein sequence ID" value="SDG08700.1"/>
    <property type="molecule type" value="Genomic_DNA"/>
</dbReference>
<dbReference type="Gene3D" id="2.60.40.10">
    <property type="entry name" value="Immunoglobulins"/>
    <property type="match status" value="1"/>
</dbReference>
<dbReference type="Proteomes" id="UP000198923">
    <property type="component" value="Unassembled WGS sequence"/>
</dbReference>
<accession>A0A1G7RF83</accession>
<protein>
    <submittedName>
        <fullName evidence="1">Uncharacterized protein</fullName>
    </submittedName>
</protein>
<dbReference type="AlphaFoldDB" id="A0A1G7RF83"/>
<organism evidence="1 2">
    <name type="scientific">Sinosporangium album</name>
    <dbReference type="NCBI Taxonomy" id="504805"/>
    <lineage>
        <taxon>Bacteria</taxon>
        <taxon>Bacillati</taxon>
        <taxon>Actinomycetota</taxon>
        <taxon>Actinomycetes</taxon>
        <taxon>Streptosporangiales</taxon>
        <taxon>Streptosporangiaceae</taxon>
        <taxon>Sinosporangium</taxon>
    </lineage>
</organism>
<proteinExistence type="predicted"/>
<evidence type="ECO:0000313" key="2">
    <source>
        <dbReference type="Proteomes" id="UP000198923"/>
    </source>
</evidence>
<evidence type="ECO:0000313" key="1">
    <source>
        <dbReference type="EMBL" id="SDG08700.1"/>
    </source>
</evidence>
<keyword evidence="2" id="KW-1185">Reference proteome</keyword>
<name>A0A1G7RF83_9ACTN</name>
<sequence length="244" mass="25263">AGQGTGQIWTATSGAVASGSPAAVTVPAGMLVDGWKVRWRARAANTTAATTSAWSAWQTATIDVPNPTVDAFQVTPSAQVNGTTVATSLTPTLHTTATDPAAQPVRVEFEVEHASDAPAGQGTGQIWTGSADSVASGTQADLTLPADKLSDGWKVRWRVRAVNAATTIGSPWSHWQPFTVDLPDPVSEPAVGPMQVSPSRLVDGATVTSSLTPSLLAQVSSEWPARSLTVLAQRGLDGIFAGWR</sequence>